<dbReference type="Proteomes" id="UP000267469">
    <property type="component" value="Unassembled WGS sequence"/>
</dbReference>
<keyword evidence="7" id="KW-1185">Reference proteome</keyword>
<gene>
    <name evidence="6" type="ORF">ED312_18090</name>
</gene>
<evidence type="ECO:0000256" key="4">
    <source>
        <dbReference type="ARBA" id="ARBA00022490"/>
    </source>
</evidence>
<evidence type="ECO:0000313" key="6">
    <source>
        <dbReference type="EMBL" id="RNL81881.1"/>
    </source>
</evidence>
<dbReference type="OrthoDB" id="1523826at2"/>
<evidence type="ECO:0000256" key="2">
    <source>
        <dbReference type="ARBA" id="ARBA00009695"/>
    </source>
</evidence>
<dbReference type="InterPro" id="IPR003783">
    <property type="entry name" value="Regulatory_RecX"/>
</dbReference>
<dbReference type="InterPro" id="IPR036388">
    <property type="entry name" value="WH-like_DNA-bd_sf"/>
</dbReference>
<dbReference type="PANTHER" id="PTHR33602">
    <property type="entry name" value="REGULATORY PROTEIN RECX FAMILY PROTEIN"/>
    <property type="match status" value="1"/>
</dbReference>
<dbReference type="Pfam" id="PF02631">
    <property type="entry name" value="RecX_HTH2"/>
    <property type="match status" value="1"/>
</dbReference>
<evidence type="ECO:0000259" key="5">
    <source>
        <dbReference type="Pfam" id="PF02631"/>
    </source>
</evidence>
<protein>
    <recommendedName>
        <fullName evidence="3">Regulatory protein RecX</fullName>
    </recommendedName>
</protein>
<dbReference type="AlphaFoldDB" id="A0A3N0E206"/>
<comment type="caution">
    <text evidence="6">The sequence shown here is derived from an EMBL/GenBank/DDBJ whole genome shotgun (WGS) entry which is preliminary data.</text>
</comment>
<dbReference type="Gene3D" id="1.10.10.10">
    <property type="entry name" value="Winged helix-like DNA-binding domain superfamily/Winged helix DNA-binding domain"/>
    <property type="match status" value="1"/>
</dbReference>
<dbReference type="InterPro" id="IPR053924">
    <property type="entry name" value="RecX_HTH_2nd"/>
</dbReference>
<organism evidence="6 7">
    <name type="scientific">Sinomicrobium pectinilyticum</name>
    <dbReference type="NCBI Taxonomy" id="1084421"/>
    <lineage>
        <taxon>Bacteria</taxon>
        <taxon>Pseudomonadati</taxon>
        <taxon>Bacteroidota</taxon>
        <taxon>Flavobacteriia</taxon>
        <taxon>Flavobacteriales</taxon>
        <taxon>Flavobacteriaceae</taxon>
        <taxon>Sinomicrobium</taxon>
    </lineage>
</organism>
<dbReference type="GO" id="GO:0006282">
    <property type="term" value="P:regulation of DNA repair"/>
    <property type="evidence" value="ECO:0007669"/>
    <property type="project" value="InterPro"/>
</dbReference>
<proteinExistence type="inferred from homology"/>
<dbReference type="EMBL" id="RJTM01000120">
    <property type="protein sequence ID" value="RNL81881.1"/>
    <property type="molecule type" value="Genomic_DNA"/>
</dbReference>
<comment type="similarity">
    <text evidence="2">Belongs to the RecX family.</text>
</comment>
<dbReference type="RefSeq" id="WP_123217435.1">
    <property type="nucleotide sequence ID" value="NZ_RJTM01000120.1"/>
</dbReference>
<reference evidence="6 7" key="1">
    <citation type="submission" date="2018-10" db="EMBL/GenBank/DDBJ databases">
        <title>Sinomicrobium pectinilyticum sp. nov., a pectinase-producing bacterium isolated from alkaline and saline soil, and emended description of the genus Sinomicrobium.</title>
        <authorList>
            <person name="Cheng B."/>
            <person name="Li C."/>
            <person name="Lai Q."/>
            <person name="Du M."/>
            <person name="Shao Z."/>
            <person name="Xu P."/>
            <person name="Yang C."/>
        </authorList>
    </citation>
    <scope>NUCLEOTIDE SEQUENCE [LARGE SCALE GENOMIC DNA]</scope>
    <source>
        <strain evidence="6 7">5DNS001</strain>
    </source>
</reference>
<dbReference type="GO" id="GO:0005737">
    <property type="term" value="C:cytoplasm"/>
    <property type="evidence" value="ECO:0007669"/>
    <property type="project" value="UniProtKB-SubCell"/>
</dbReference>
<evidence type="ECO:0000256" key="3">
    <source>
        <dbReference type="ARBA" id="ARBA00018111"/>
    </source>
</evidence>
<sequence length="166" mass="19908">MMNRETFTVDEARRKLEHYCAYRERCHKEVVAKLREMNMIPLAVDTIVVHLIENDFLNEERFARSFARGKFRIKKWGKKRIVRELQAREISAPNIREGLKEISEEDYLETFHEIAEKKWQQIKDTFPGGKKQAEALFRGRKKLSDYLLYRGWESHLVYEKINTLTS</sequence>
<feature type="domain" description="RecX second three-helical" evidence="5">
    <location>
        <begin position="58"/>
        <end position="99"/>
    </location>
</feature>
<evidence type="ECO:0000313" key="7">
    <source>
        <dbReference type="Proteomes" id="UP000267469"/>
    </source>
</evidence>
<comment type="subcellular location">
    <subcellularLocation>
        <location evidence="1">Cytoplasm</location>
    </subcellularLocation>
</comment>
<accession>A0A3N0E206</accession>
<keyword evidence="4" id="KW-0963">Cytoplasm</keyword>
<name>A0A3N0E206_SINP1</name>
<evidence type="ECO:0000256" key="1">
    <source>
        <dbReference type="ARBA" id="ARBA00004496"/>
    </source>
</evidence>
<dbReference type="PANTHER" id="PTHR33602:SF1">
    <property type="entry name" value="REGULATORY PROTEIN RECX FAMILY PROTEIN"/>
    <property type="match status" value="1"/>
</dbReference>